<dbReference type="STRING" id="286727.SAMN02982917_2009"/>
<evidence type="ECO:0000256" key="1">
    <source>
        <dbReference type="SAM" id="Phobius"/>
    </source>
</evidence>
<accession>A0A1X7ET41</accession>
<organism evidence="2 3">
    <name type="scientific">Azospirillum oryzae</name>
    <dbReference type="NCBI Taxonomy" id="286727"/>
    <lineage>
        <taxon>Bacteria</taxon>
        <taxon>Pseudomonadati</taxon>
        <taxon>Pseudomonadota</taxon>
        <taxon>Alphaproteobacteria</taxon>
        <taxon>Rhodospirillales</taxon>
        <taxon>Azospirillaceae</taxon>
        <taxon>Azospirillum</taxon>
    </lineage>
</organism>
<dbReference type="EMBL" id="FXAK01000003">
    <property type="protein sequence ID" value="SMF39710.1"/>
    <property type="molecule type" value="Genomic_DNA"/>
</dbReference>
<protein>
    <submittedName>
        <fullName evidence="2">Uncharacterized protein</fullName>
    </submittedName>
</protein>
<keyword evidence="1" id="KW-0812">Transmembrane</keyword>
<reference evidence="2 3" key="1">
    <citation type="submission" date="2017-04" db="EMBL/GenBank/DDBJ databases">
        <authorList>
            <person name="Afonso C.L."/>
            <person name="Miller P.J."/>
            <person name="Scott M.A."/>
            <person name="Spackman E."/>
            <person name="Goraichik I."/>
            <person name="Dimitrov K.M."/>
            <person name="Suarez D.L."/>
            <person name="Swayne D.E."/>
        </authorList>
    </citation>
    <scope>NUCLEOTIDE SEQUENCE [LARGE SCALE GENOMIC DNA]</scope>
    <source>
        <strain evidence="2 3">A2P</strain>
    </source>
</reference>
<feature type="transmembrane region" description="Helical" evidence="1">
    <location>
        <begin position="36"/>
        <end position="59"/>
    </location>
</feature>
<name>A0A1X7ET41_9PROT</name>
<dbReference type="Proteomes" id="UP000192936">
    <property type="component" value="Unassembled WGS sequence"/>
</dbReference>
<evidence type="ECO:0000313" key="3">
    <source>
        <dbReference type="Proteomes" id="UP000192936"/>
    </source>
</evidence>
<evidence type="ECO:0000313" key="2">
    <source>
        <dbReference type="EMBL" id="SMF39710.1"/>
    </source>
</evidence>
<keyword evidence="1" id="KW-0472">Membrane</keyword>
<dbReference type="AlphaFoldDB" id="A0A1X7ET41"/>
<proteinExistence type="predicted"/>
<gene>
    <name evidence="2" type="ORF">SAMN02982917_2009</name>
</gene>
<keyword evidence="1" id="KW-1133">Transmembrane helix</keyword>
<dbReference type="RefSeq" id="WP_143266472.1">
    <property type="nucleotide sequence ID" value="NZ_FXAK01000003.1"/>
</dbReference>
<sequence length="180" mass="19428">MQSLAEMRHRLRLALNAPAFWDRSRLWDVWRQAAPASHIVVAAAAIGATGSVAAALLAVQHMAKEIQDWRRAAVAADVPLPVVQRRPPDPKQISDVVAALSAAYPDVTVKPSGAELTVAVGNAEKLAAFRAAVQRLQVLDPSIRWQVSMLCAGKECPNLAQMTAHGTVVEFQIEKAKKGR</sequence>